<protein>
    <submittedName>
        <fullName evidence="3">von Willebrand factor type A domain protein</fullName>
    </submittedName>
</protein>
<evidence type="ECO:0000256" key="1">
    <source>
        <dbReference type="SAM" id="MobiDB-lite"/>
    </source>
</evidence>
<dbReference type="Proteomes" id="UP000017980">
    <property type="component" value="Unassembled WGS sequence"/>
</dbReference>
<dbReference type="EMBL" id="CBBD010000043">
    <property type="protein sequence ID" value="CDA10691.1"/>
    <property type="molecule type" value="Genomic_DNA"/>
</dbReference>
<dbReference type="SUPFAM" id="SSF53300">
    <property type="entry name" value="vWA-like"/>
    <property type="match status" value="1"/>
</dbReference>
<comment type="caution">
    <text evidence="3">The sequence shown here is derived from an EMBL/GenBank/DDBJ whole genome shotgun (WGS) entry which is preliminary data.</text>
</comment>
<accession>R5XPH4</accession>
<dbReference type="SMART" id="SM00327">
    <property type="entry name" value="VWA"/>
    <property type="match status" value="1"/>
</dbReference>
<feature type="compositionally biased region" description="Low complexity" evidence="1">
    <location>
        <begin position="1075"/>
        <end position="1089"/>
    </location>
</feature>
<dbReference type="RefSeq" id="WP_022071950.1">
    <property type="nucleotide sequence ID" value="NZ_HF999328.1"/>
</dbReference>
<feature type="region of interest" description="Disordered" evidence="1">
    <location>
        <begin position="1059"/>
        <end position="1090"/>
    </location>
</feature>
<evidence type="ECO:0000313" key="4">
    <source>
        <dbReference type="Proteomes" id="UP000017980"/>
    </source>
</evidence>
<proteinExistence type="predicted"/>
<reference evidence="3" key="1">
    <citation type="submission" date="2012-11" db="EMBL/GenBank/DDBJ databases">
        <title>Dependencies among metagenomic species, viruses, plasmids and units of genetic variation.</title>
        <authorList>
            <person name="Nielsen H.B."/>
            <person name="Almeida M."/>
            <person name="Juncker A.S."/>
            <person name="Rasmussen S."/>
            <person name="Li J."/>
            <person name="Sunagawa S."/>
            <person name="Plichta D."/>
            <person name="Gautier L."/>
            <person name="Le Chatelier E."/>
            <person name="Peletier E."/>
            <person name="Bonde I."/>
            <person name="Nielsen T."/>
            <person name="Manichanh C."/>
            <person name="Arumugam M."/>
            <person name="Batto J."/>
            <person name="Santos M.B.Q.D."/>
            <person name="Blom N."/>
            <person name="Borruel N."/>
            <person name="Burgdorf K.S."/>
            <person name="Boumezbeur F."/>
            <person name="Casellas F."/>
            <person name="Dore J."/>
            <person name="Guarner F."/>
            <person name="Hansen T."/>
            <person name="Hildebrand F."/>
            <person name="Kaas R.S."/>
            <person name="Kennedy S."/>
            <person name="Kristiansen K."/>
            <person name="Kultima J.R."/>
            <person name="Leonard P."/>
            <person name="Levenez F."/>
            <person name="Lund O."/>
            <person name="Moumen B."/>
            <person name="Le Paslier D."/>
            <person name="Pons N."/>
            <person name="Pedersen O."/>
            <person name="Prifti E."/>
            <person name="Qin J."/>
            <person name="Raes J."/>
            <person name="Tap J."/>
            <person name="Tims S."/>
            <person name="Ussery D.W."/>
            <person name="Yamada T."/>
            <person name="MetaHit consortium"/>
            <person name="Renault P."/>
            <person name="Sicheritz-Ponten T."/>
            <person name="Bork P."/>
            <person name="Wang J."/>
            <person name="Brunak S."/>
            <person name="Ehrlich S.D."/>
        </authorList>
    </citation>
    <scope>NUCLEOTIDE SEQUENCE [LARGE SCALE GENOMIC DNA]</scope>
</reference>
<dbReference type="InterPro" id="IPR036465">
    <property type="entry name" value="vWFA_dom_sf"/>
</dbReference>
<organism evidence="3 4">
    <name type="scientific">Intestinibacter bartlettii CAG:1329</name>
    <dbReference type="NCBI Taxonomy" id="1263063"/>
    <lineage>
        <taxon>Bacteria</taxon>
        <taxon>Bacillati</taxon>
        <taxon>Bacillota</taxon>
        <taxon>Clostridia</taxon>
        <taxon>Peptostreptococcales</taxon>
        <taxon>Peptostreptococcaceae</taxon>
        <taxon>Intestinibacter</taxon>
    </lineage>
</organism>
<dbReference type="Gene3D" id="3.40.50.410">
    <property type="entry name" value="von Willebrand factor, type A domain"/>
    <property type="match status" value="1"/>
</dbReference>
<gene>
    <name evidence="3" type="ORF">BN488_01730</name>
</gene>
<dbReference type="Gene3D" id="2.60.120.260">
    <property type="entry name" value="Galactose-binding domain-like"/>
    <property type="match status" value="1"/>
</dbReference>
<evidence type="ECO:0000313" key="3">
    <source>
        <dbReference type="EMBL" id="CDA10691.1"/>
    </source>
</evidence>
<name>R5XPH4_9FIRM</name>
<evidence type="ECO:0000259" key="2">
    <source>
        <dbReference type="PROSITE" id="PS50234"/>
    </source>
</evidence>
<dbReference type="InterPro" id="IPR002035">
    <property type="entry name" value="VWF_A"/>
</dbReference>
<dbReference type="CDD" id="cd00198">
    <property type="entry name" value="vWFA"/>
    <property type="match status" value="1"/>
</dbReference>
<dbReference type="PROSITE" id="PS50234">
    <property type="entry name" value="VWFA"/>
    <property type="match status" value="1"/>
</dbReference>
<feature type="domain" description="VWFA" evidence="2">
    <location>
        <begin position="400"/>
        <end position="619"/>
    </location>
</feature>
<dbReference type="Pfam" id="PF00092">
    <property type="entry name" value="VWA"/>
    <property type="match status" value="1"/>
</dbReference>
<sequence length="1516" mass="166179">MRKILNKFLAVFVSFVMAITMIPLSGIVSHAETTVGDSSTVKTYYERVSNPTTLETGDEVLITYGTKALVANSDRTLTEGPITENDNKLTEVPDGSVWKVNKSYSWNSWSNGYFFETEKVANDNRLKVDDKGIAIGNEPSPFTVTSVGKIYREKKGIRNDFSITYDNGFKGQVDEKAYNSKEFTFYKKVEGKVKLTINYKLDENTPSKVEKEVKAGDTVDINELFPSDLGKVDDYDLQKIEYQGDNKGTDNQIKVNGDAEITVYYKKADKVNFTVNVYVNGNKKESSTNSVKKNSTQNVDLSKYDTNYIFDKMIVNGKEKDKTNEFTITEDLEVSYYYTTVDAPDAVEPDGNIDGKDQPDYPNQGAVKINKTAKGNNFEKTGIGDVELSVKGVPVKKGVDVVLVLDVSSSMKGDKLSSAKTSAISFVNSLLENNADGSNSNNRVALVTFSGDENENSSSSGNEIKYALKNYKARTSIVNTINNLSSKAGTDYNYAFEAANSILDSADDDRPKFVVFMTDGAPSSFTNNSGKKYSWYDYNNATDFASDVMKNPYLQGAETAKNKAKVYSIGFGLTFSDKNKNNGFTSTQVKTILKNIASKESCSINAADATELQTAFDSIAGDIKKAGTNASVKDIIGANYTLSYELPISVTLHDVNTYSDYKNGDCDLKDVGKRKGTSQTVETITFSENGTEAYSDQVDAGKTNIFNNGVINAKTFTYTVATRTFEWKLGKISGDTVTGDISEQEITLNYSVYLTGSTEGTCNPGTYDTNESAVLTYTSYKDKNETQTFPVPSLSWGAANVNVEYYLVNENGEPINTAGQVVPPEYKVTIGNPVSVSIKKGQSKEILATEYLPKGYELQYSSARYKVNHPGFDDATIESSKDEQGDLSTLIEGEVPYSDTKVSFGVLLNTDLQEDTVVLDYGKPVTVNVRENDGFQSATLNSVSKVYDDSEVALNTGTSYSLQSGFESEKSNKYGTLKVKDENQVTYTPTKYMDGIDKYYYAVRGQTTKEGKPVDAYKYSSVSIIPATSVYYEDNFSYDSKGNQTGGIYYDSELGVKVTQQSSDEQSSDNDKYGYDSSYDGDATDSDGSATEITGNGVNVAKFTFKGTGFDLVGRTSTNSGALIIEVFDGTDTTAKPISSKLLYTKYQDGTLYQIPVYNYKCSAYGQYTVTISVQKNTTFFLDAVRIYNPVDSNSEDASDANKAYDKAGESSPNIKEIRNLILANGEFNKDKTGIVYIDGERNLTTSDLDLYKNEGPNNEVYLKKDQSIGFKLENLANVSTIQVGAKAPNGLTTMVAGSGTKKDSNSDLTNDLTKELNTATDMYYTLYNSKNDINPITIKDDKSAYVVITNTTGNILSLTNVKITYKNGVQTQALFMADSDVLSYTKKVAKARMKVEEPKLDLSISKAEFTSSSVKVNKDATIKVYTTKDADSILIKDSQGNKVTPKSITSETKDVVNGKTIKIFEITITPNKVGTQTYSFAAVGKDGSISDNTVNASINVKKQTILDKISSWFGI</sequence>